<dbReference type="Proteomes" id="UP000694843">
    <property type="component" value="Unplaced"/>
</dbReference>
<gene>
    <name evidence="2" type="primary">LOC108681021</name>
</gene>
<dbReference type="Gene3D" id="3.80.10.10">
    <property type="entry name" value="Ribonuclease Inhibitor"/>
    <property type="match status" value="1"/>
</dbReference>
<dbReference type="GeneID" id="108681021"/>
<dbReference type="RefSeq" id="XP_018025447.1">
    <property type="nucleotide sequence ID" value="XM_018169958.2"/>
</dbReference>
<dbReference type="AlphaFoldDB" id="A0A8B7PIX9"/>
<organism evidence="1 2">
    <name type="scientific">Hyalella azteca</name>
    <name type="common">Amphipod</name>
    <dbReference type="NCBI Taxonomy" id="294128"/>
    <lineage>
        <taxon>Eukaryota</taxon>
        <taxon>Metazoa</taxon>
        <taxon>Ecdysozoa</taxon>
        <taxon>Arthropoda</taxon>
        <taxon>Crustacea</taxon>
        <taxon>Multicrustacea</taxon>
        <taxon>Malacostraca</taxon>
        <taxon>Eumalacostraca</taxon>
        <taxon>Peracarida</taxon>
        <taxon>Amphipoda</taxon>
        <taxon>Senticaudata</taxon>
        <taxon>Talitrida</taxon>
        <taxon>Talitroidea</taxon>
        <taxon>Hyalellidae</taxon>
        <taxon>Hyalella</taxon>
    </lineage>
</organism>
<dbReference type="InterPro" id="IPR032675">
    <property type="entry name" value="LRR_dom_sf"/>
</dbReference>
<evidence type="ECO:0000313" key="1">
    <source>
        <dbReference type="Proteomes" id="UP000694843"/>
    </source>
</evidence>
<accession>A0A8B7PIX9</accession>
<proteinExistence type="predicted"/>
<protein>
    <submittedName>
        <fullName evidence="2">Uncharacterized protein LOC108681021</fullName>
    </submittedName>
</protein>
<name>A0A8B7PIX9_HYAAZ</name>
<evidence type="ECO:0000313" key="2">
    <source>
        <dbReference type="RefSeq" id="XP_018025447.1"/>
    </source>
</evidence>
<reference evidence="2" key="1">
    <citation type="submission" date="2025-08" db="UniProtKB">
        <authorList>
            <consortium name="RefSeq"/>
        </authorList>
    </citation>
    <scope>IDENTIFICATION</scope>
    <source>
        <tissue evidence="2">Whole organism</tissue>
    </source>
</reference>
<dbReference type="KEGG" id="hazt:108681021"/>
<keyword evidence="1" id="KW-1185">Reference proteome</keyword>
<sequence>MSLPKLKTLRLHGNPVTSNTKCWMAVVEAASSLEELDGRAISDYSRMCLQKRKVLLNSSSKVTTADKTTGKSFNSECLKLPTSQPPNEHVFFTGEDRSRHCRPIGAKEIISCKSLIKKYQN</sequence>